<dbReference type="EMBL" id="AZYO01000030">
    <property type="protein sequence ID" value="KOS55789.1"/>
    <property type="molecule type" value="Genomic_DNA"/>
</dbReference>
<dbReference type="GO" id="GO:0016705">
    <property type="term" value="F:oxidoreductase activity, acting on paired donors, with incorporation or reduction of molecular oxygen"/>
    <property type="evidence" value="ECO:0007669"/>
    <property type="project" value="InterPro"/>
</dbReference>
<dbReference type="InterPro" id="IPR001128">
    <property type="entry name" value="Cyt_P450"/>
</dbReference>
<evidence type="ECO:0000256" key="3">
    <source>
        <dbReference type="ARBA" id="ARBA00022617"/>
    </source>
</evidence>
<dbReference type="GO" id="GO:0004497">
    <property type="term" value="F:monooxygenase activity"/>
    <property type="evidence" value="ECO:0007669"/>
    <property type="project" value="UniProtKB-KW"/>
</dbReference>
<keyword evidence="6 8" id="KW-0408">Iron</keyword>
<keyword evidence="4 8" id="KW-0479">Metal-binding</keyword>
<comment type="cofactor">
    <cofactor evidence="1">
        <name>heme</name>
        <dbReference type="ChEBI" id="CHEBI:30413"/>
    </cofactor>
</comment>
<evidence type="ECO:0000313" key="9">
    <source>
        <dbReference type="EMBL" id="KOS55789.1"/>
    </source>
</evidence>
<dbReference type="PANTHER" id="PTHR46696">
    <property type="entry name" value="P450, PUTATIVE (EUROFUNG)-RELATED"/>
    <property type="match status" value="1"/>
</dbReference>
<name>A0A0M8PNG5_RHORH</name>
<dbReference type="GO" id="GO:0005506">
    <property type="term" value="F:iron ion binding"/>
    <property type="evidence" value="ECO:0007669"/>
    <property type="project" value="InterPro"/>
</dbReference>
<dbReference type="InterPro" id="IPR036396">
    <property type="entry name" value="Cyt_P450_sf"/>
</dbReference>
<evidence type="ECO:0000313" key="10">
    <source>
        <dbReference type="Proteomes" id="UP000037712"/>
    </source>
</evidence>
<evidence type="ECO:0000256" key="8">
    <source>
        <dbReference type="RuleBase" id="RU000461"/>
    </source>
</evidence>
<keyword evidence="7 8" id="KW-0503">Monooxygenase</keyword>
<dbReference type="FunFam" id="1.10.630.10:FF:000018">
    <property type="entry name" value="Cytochrome P450 monooxygenase"/>
    <property type="match status" value="1"/>
</dbReference>
<gene>
    <name evidence="9" type="ORF">Z051_12955</name>
</gene>
<dbReference type="CDD" id="cd11035">
    <property type="entry name" value="P450cam-like"/>
    <property type="match status" value="1"/>
</dbReference>
<keyword evidence="5 8" id="KW-0560">Oxidoreductase</keyword>
<dbReference type="PATRIC" id="fig|1441923.3.peg.2842"/>
<dbReference type="GO" id="GO:0020037">
    <property type="term" value="F:heme binding"/>
    <property type="evidence" value="ECO:0007669"/>
    <property type="project" value="InterPro"/>
</dbReference>
<dbReference type="PRINTS" id="PR00385">
    <property type="entry name" value="P450"/>
</dbReference>
<protein>
    <submittedName>
        <fullName evidence="9">Cytochrome P450</fullName>
    </submittedName>
</protein>
<dbReference type="PANTHER" id="PTHR46696:SF6">
    <property type="entry name" value="P450, PUTATIVE (EUROFUNG)-RELATED"/>
    <property type="match status" value="1"/>
</dbReference>
<dbReference type="AlphaFoldDB" id="A0A0M8PNG5"/>
<dbReference type="InterPro" id="IPR002397">
    <property type="entry name" value="Cyt_P450_B"/>
</dbReference>
<evidence type="ECO:0000256" key="4">
    <source>
        <dbReference type="ARBA" id="ARBA00022723"/>
    </source>
</evidence>
<dbReference type="SUPFAM" id="SSF48264">
    <property type="entry name" value="Cytochrome P450"/>
    <property type="match status" value="1"/>
</dbReference>
<dbReference type="Proteomes" id="UP000037712">
    <property type="component" value="Unassembled WGS sequence"/>
</dbReference>
<reference evidence="10" key="2">
    <citation type="submission" date="2015-01" db="EMBL/GenBank/DDBJ databases">
        <title>Draft genome sequence of potential hydrocarbon metabolising strain of Rhodococcus rhodochrous.</title>
        <authorList>
            <person name="Aggarwal R.K."/>
            <person name="Dawar C."/>
        </authorList>
    </citation>
    <scope>NUCLEOTIDE SEQUENCE [LARGE SCALE GENOMIC DNA]</scope>
    <source>
        <strain evidence="10">KG-21</strain>
    </source>
</reference>
<evidence type="ECO:0000256" key="1">
    <source>
        <dbReference type="ARBA" id="ARBA00001971"/>
    </source>
</evidence>
<dbReference type="InterPro" id="IPR017972">
    <property type="entry name" value="Cyt_P450_CS"/>
</dbReference>
<keyword evidence="3 8" id="KW-0349">Heme</keyword>
<evidence type="ECO:0000256" key="2">
    <source>
        <dbReference type="ARBA" id="ARBA00010617"/>
    </source>
</evidence>
<evidence type="ECO:0000256" key="6">
    <source>
        <dbReference type="ARBA" id="ARBA00023004"/>
    </source>
</evidence>
<sequence>MTVTDDRSTPVVDFDIYDPTLAYPVDTVQEKVAELAACGPVVYSTAHGGHWIVTRYKEVHEVLRNPETFSSYPNNLVNAGDGKFLPLELDPPEHTAYRVALQPLFSPNRMKALTEQIRAVVNELIDGFAGDGEAEFISAFAHELPTRVFLALMDWPLEDAPMFTEATDIALMGKPGASEEESAQARAEAAQQMFGYFQKIVDERRADPGDDVTSTLIHTEIELADGKRLLTDEELTRMFFLLLIAGLHTVQGSLAWAIIHLVNRPDQRAALIADDGLIPTAVEEILRIEAAVVMGRRATRDVELGGVRIKEGDQLIVMLCSANRDADEFDDPDTLDLERTPNRHLSFGAGPHRCLGSHLARLELSIALEELHRRVPDYELVESDPPVLHATQVRGCLRLPIKFTPTS</sequence>
<reference evidence="9 10" key="1">
    <citation type="journal article" date="2015" name="Genome Announc.">
        <title>Draft Genome Sequence of Rhodococcus rhodochrous Strain KG-21, a Soil Isolate from Oil Fields of Krishna-Godavari Basin, India.</title>
        <authorList>
            <person name="Dawar C."/>
            <person name="Aggarwal R.K."/>
        </authorList>
    </citation>
    <scope>NUCLEOTIDE SEQUENCE [LARGE SCALE GENOMIC DNA]</scope>
    <source>
        <strain evidence="9 10">KG-21</strain>
    </source>
</reference>
<comment type="similarity">
    <text evidence="2 8">Belongs to the cytochrome P450 family.</text>
</comment>
<dbReference type="PRINTS" id="PR00359">
    <property type="entry name" value="BP450"/>
</dbReference>
<dbReference type="PROSITE" id="PS00086">
    <property type="entry name" value="CYTOCHROME_P450"/>
    <property type="match status" value="1"/>
</dbReference>
<accession>A0A0M8PNG5</accession>
<dbReference type="RefSeq" id="WP_054373099.1">
    <property type="nucleotide sequence ID" value="NZ_AZYO01000030.1"/>
</dbReference>
<evidence type="ECO:0000256" key="5">
    <source>
        <dbReference type="ARBA" id="ARBA00023002"/>
    </source>
</evidence>
<dbReference type="Pfam" id="PF00067">
    <property type="entry name" value="p450"/>
    <property type="match status" value="2"/>
</dbReference>
<proteinExistence type="inferred from homology"/>
<comment type="caution">
    <text evidence="9">The sequence shown here is derived from an EMBL/GenBank/DDBJ whole genome shotgun (WGS) entry which is preliminary data.</text>
</comment>
<dbReference type="Gene3D" id="1.10.630.10">
    <property type="entry name" value="Cytochrome P450"/>
    <property type="match status" value="1"/>
</dbReference>
<evidence type="ECO:0000256" key="7">
    <source>
        <dbReference type="ARBA" id="ARBA00023033"/>
    </source>
</evidence>
<organism evidence="9 10">
    <name type="scientific">Rhodococcus rhodochrous KG-21</name>
    <dbReference type="NCBI Taxonomy" id="1441923"/>
    <lineage>
        <taxon>Bacteria</taxon>
        <taxon>Bacillati</taxon>
        <taxon>Actinomycetota</taxon>
        <taxon>Actinomycetes</taxon>
        <taxon>Mycobacteriales</taxon>
        <taxon>Nocardiaceae</taxon>
        <taxon>Rhodococcus</taxon>
    </lineage>
</organism>